<dbReference type="Pfam" id="PF00528">
    <property type="entry name" value="BPD_transp_1"/>
    <property type="match status" value="1"/>
</dbReference>
<keyword evidence="6 7" id="KW-0472">Membrane</keyword>
<dbReference type="EMBL" id="JAGINT010000001">
    <property type="protein sequence ID" value="MBP2351594.1"/>
    <property type="molecule type" value="Genomic_DNA"/>
</dbReference>
<dbReference type="PANTHER" id="PTHR43744">
    <property type="entry name" value="ABC TRANSPORTER PERMEASE PROTEIN MG189-RELATED-RELATED"/>
    <property type="match status" value="1"/>
</dbReference>
<evidence type="ECO:0000259" key="8">
    <source>
        <dbReference type="PROSITE" id="PS50928"/>
    </source>
</evidence>
<feature type="transmembrane region" description="Helical" evidence="7">
    <location>
        <begin position="121"/>
        <end position="140"/>
    </location>
</feature>
<dbReference type="RefSeq" id="WP_209694479.1">
    <property type="nucleotide sequence ID" value="NZ_BAAAVU010000030.1"/>
</dbReference>
<feature type="transmembrane region" description="Helical" evidence="7">
    <location>
        <begin position="223"/>
        <end position="246"/>
    </location>
</feature>
<gene>
    <name evidence="9" type="ORF">JOF29_002677</name>
</gene>
<keyword evidence="5 7" id="KW-1133">Transmembrane helix</keyword>
<feature type="transmembrane region" description="Helical" evidence="7">
    <location>
        <begin position="169"/>
        <end position="190"/>
    </location>
</feature>
<protein>
    <submittedName>
        <fullName evidence="9">Raffinose/stachyose/melibiose transport system permease protein</fullName>
    </submittedName>
</protein>
<keyword evidence="10" id="KW-1185">Reference proteome</keyword>
<name>A0ABS4UJ77_9ACTN</name>
<dbReference type="SUPFAM" id="SSF161098">
    <property type="entry name" value="MetI-like"/>
    <property type="match status" value="1"/>
</dbReference>
<keyword evidence="2 7" id="KW-0813">Transport</keyword>
<dbReference type="InterPro" id="IPR035906">
    <property type="entry name" value="MetI-like_sf"/>
</dbReference>
<evidence type="ECO:0000256" key="6">
    <source>
        <dbReference type="ARBA" id="ARBA00023136"/>
    </source>
</evidence>
<evidence type="ECO:0000256" key="7">
    <source>
        <dbReference type="RuleBase" id="RU363032"/>
    </source>
</evidence>
<evidence type="ECO:0000256" key="3">
    <source>
        <dbReference type="ARBA" id="ARBA00022475"/>
    </source>
</evidence>
<feature type="transmembrane region" description="Helical" evidence="7">
    <location>
        <begin position="49"/>
        <end position="76"/>
    </location>
</feature>
<evidence type="ECO:0000256" key="5">
    <source>
        <dbReference type="ARBA" id="ARBA00022989"/>
    </source>
</evidence>
<dbReference type="PROSITE" id="PS50928">
    <property type="entry name" value="ABC_TM1"/>
    <property type="match status" value="1"/>
</dbReference>
<evidence type="ECO:0000256" key="1">
    <source>
        <dbReference type="ARBA" id="ARBA00004651"/>
    </source>
</evidence>
<dbReference type="InterPro" id="IPR000515">
    <property type="entry name" value="MetI-like"/>
</dbReference>
<comment type="similarity">
    <text evidence="7">Belongs to the binding-protein-dependent transport system permease family.</text>
</comment>
<dbReference type="CDD" id="cd06261">
    <property type="entry name" value="TM_PBP2"/>
    <property type="match status" value="1"/>
</dbReference>
<feature type="transmembrane region" description="Helical" evidence="7">
    <location>
        <begin position="88"/>
        <end position="109"/>
    </location>
</feature>
<feature type="domain" description="ABC transmembrane type-1" evidence="8">
    <location>
        <begin position="53"/>
        <end position="246"/>
    </location>
</feature>
<reference evidence="9 10" key="1">
    <citation type="submission" date="2021-03" db="EMBL/GenBank/DDBJ databases">
        <title>Sequencing the genomes of 1000 actinobacteria strains.</title>
        <authorList>
            <person name="Klenk H.-P."/>
        </authorList>
    </citation>
    <scope>NUCLEOTIDE SEQUENCE [LARGE SCALE GENOMIC DNA]</scope>
    <source>
        <strain evidence="9 10">DSM 18824</strain>
    </source>
</reference>
<accession>A0ABS4UJ77</accession>
<proteinExistence type="inferred from homology"/>
<organism evidence="9 10">
    <name type="scientific">Kribbella aluminosa</name>
    <dbReference type="NCBI Taxonomy" id="416017"/>
    <lineage>
        <taxon>Bacteria</taxon>
        <taxon>Bacillati</taxon>
        <taxon>Actinomycetota</taxon>
        <taxon>Actinomycetes</taxon>
        <taxon>Propionibacteriales</taxon>
        <taxon>Kribbellaceae</taxon>
        <taxon>Kribbella</taxon>
    </lineage>
</organism>
<comment type="caution">
    <text evidence="9">The sequence shown here is derived from an EMBL/GenBank/DDBJ whole genome shotgun (WGS) entry which is preliminary data.</text>
</comment>
<evidence type="ECO:0000313" key="9">
    <source>
        <dbReference type="EMBL" id="MBP2351594.1"/>
    </source>
</evidence>
<evidence type="ECO:0000256" key="2">
    <source>
        <dbReference type="ARBA" id="ARBA00022448"/>
    </source>
</evidence>
<dbReference type="Proteomes" id="UP000755585">
    <property type="component" value="Unassembled WGS sequence"/>
</dbReference>
<evidence type="ECO:0000313" key="10">
    <source>
        <dbReference type="Proteomes" id="UP000755585"/>
    </source>
</evidence>
<dbReference type="Gene3D" id="1.10.3720.10">
    <property type="entry name" value="MetI-like"/>
    <property type="match status" value="1"/>
</dbReference>
<keyword evidence="4 7" id="KW-0812">Transmembrane</keyword>
<keyword evidence="3" id="KW-1003">Cell membrane</keyword>
<comment type="subcellular location">
    <subcellularLocation>
        <location evidence="1 7">Cell membrane</location>
        <topology evidence="1 7">Multi-pass membrane protein</topology>
    </subcellularLocation>
</comment>
<dbReference type="PANTHER" id="PTHR43744:SF8">
    <property type="entry name" value="SN-GLYCEROL-3-PHOSPHATE TRANSPORT SYSTEM PERMEASE PROTEIN UGPE"/>
    <property type="match status" value="1"/>
</dbReference>
<sequence length="261" mass="28115">MIGSIIALYPFASVLLLSLAPQSERITGFQIPTTLTFANFASAWTQGGFGQALFSSAIVAVGVVLGSLVCSILGGYAFATMRFWGRTVLAGFLLIGLVLPYEGLIVPLYYQLDSMHMLNTYWALILPHIATSSSLGIFWMRSAYENIPASMLDAALIDGASRHVALRRVYLPMSMPAVGTLATLLFLYSWNEFLMPLVFVPQNTQVQTAPLALSFFAGATRNFSASVTAAAAVIVALPVLILYVFLQRRFIAGVASGAVKE</sequence>
<evidence type="ECO:0000256" key="4">
    <source>
        <dbReference type="ARBA" id="ARBA00022692"/>
    </source>
</evidence>